<organism evidence="2 3">
    <name type="scientific">Ephemerocybe angulata</name>
    <dbReference type="NCBI Taxonomy" id="980116"/>
    <lineage>
        <taxon>Eukaryota</taxon>
        <taxon>Fungi</taxon>
        <taxon>Dikarya</taxon>
        <taxon>Basidiomycota</taxon>
        <taxon>Agaricomycotina</taxon>
        <taxon>Agaricomycetes</taxon>
        <taxon>Agaricomycetidae</taxon>
        <taxon>Agaricales</taxon>
        <taxon>Agaricineae</taxon>
        <taxon>Psathyrellaceae</taxon>
        <taxon>Ephemerocybe</taxon>
    </lineage>
</organism>
<dbReference type="OrthoDB" id="3269456at2759"/>
<gene>
    <name evidence="2" type="ORF">DFP72DRAFT_857057</name>
</gene>
<feature type="region of interest" description="Disordered" evidence="1">
    <location>
        <begin position="266"/>
        <end position="317"/>
    </location>
</feature>
<proteinExistence type="predicted"/>
<evidence type="ECO:0000256" key="1">
    <source>
        <dbReference type="SAM" id="MobiDB-lite"/>
    </source>
</evidence>
<evidence type="ECO:0000313" key="2">
    <source>
        <dbReference type="EMBL" id="KAF6744750.1"/>
    </source>
</evidence>
<accession>A0A8H6HCX3</accession>
<evidence type="ECO:0000313" key="3">
    <source>
        <dbReference type="Proteomes" id="UP000521943"/>
    </source>
</evidence>
<dbReference type="Proteomes" id="UP000521943">
    <property type="component" value="Unassembled WGS sequence"/>
</dbReference>
<sequence>MNFLYEANEAKLWLDSYIQKALQEEPTPNNRYIDLLEIEQCSVAEYGEPPCIRMTQEVGGSTEEVMVRVAGILGSKTLPPVHGLRSTKPEHVRYLRQFARLTGLGSDTFGEHNNVFKRVHQAFATAPTVDKLDAFDFGQYEKHECIDMHSRYLTERRFVPSQRHIPFTPDIDPNHALEIARDTKFIRVEDNVVQYTKKITQEDGSYHYEPLSPEEFKEGDIVEAVGAFVAFPTATEGEYKMVFCLRTLIMLTSMFREKSRALHSTKLELREPREGRKKKRPKPPTAQALKRSFIQYGRRSGGGGAAGSMTGDVPMVD</sequence>
<keyword evidence="3" id="KW-1185">Reference proteome</keyword>
<comment type="caution">
    <text evidence="2">The sequence shown here is derived from an EMBL/GenBank/DDBJ whole genome shotgun (WGS) entry which is preliminary data.</text>
</comment>
<dbReference type="AlphaFoldDB" id="A0A8H6HCX3"/>
<name>A0A8H6HCX3_9AGAR</name>
<protein>
    <submittedName>
        <fullName evidence="2">Uncharacterized protein</fullName>
    </submittedName>
</protein>
<dbReference type="EMBL" id="JACGCI010000114">
    <property type="protein sequence ID" value="KAF6744750.1"/>
    <property type="molecule type" value="Genomic_DNA"/>
</dbReference>
<reference evidence="2 3" key="1">
    <citation type="submission" date="2020-07" db="EMBL/GenBank/DDBJ databases">
        <title>Comparative genomics of pyrophilous fungi reveals a link between fire events and developmental genes.</title>
        <authorList>
            <consortium name="DOE Joint Genome Institute"/>
            <person name="Steindorff A.S."/>
            <person name="Carver A."/>
            <person name="Calhoun S."/>
            <person name="Stillman K."/>
            <person name="Liu H."/>
            <person name="Lipzen A."/>
            <person name="Pangilinan J."/>
            <person name="Labutti K."/>
            <person name="Bruns T.D."/>
            <person name="Grigoriev I.V."/>
        </authorList>
    </citation>
    <scope>NUCLEOTIDE SEQUENCE [LARGE SCALE GENOMIC DNA]</scope>
    <source>
        <strain evidence="2 3">CBS 144469</strain>
    </source>
</reference>